<keyword evidence="2" id="KW-1185">Reference proteome</keyword>
<name>A0ABS1TBX5_9CLOT</name>
<dbReference type="Proteomes" id="UP000632377">
    <property type="component" value="Unassembled WGS sequence"/>
</dbReference>
<proteinExistence type="predicted"/>
<evidence type="ECO:0000313" key="1">
    <source>
        <dbReference type="EMBL" id="MBL4936872.1"/>
    </source>
</evidence>
<organism evidence="1 2">
    <name type="scientific">Clostridium rhizosphaerae</name>
    <dbReference type="NCBI Taxonomy" id="2803861"/>
    <lineage>
        <taxon>Bacteria</taxon>
        <taxon>Bacillati</taxon>
        <taxon>Bacillota</taxon>
        <taxon>Clostridia</taxon>
        <taxon>Eubacteriales</taxon>
        <taxon>Clostridiaceae</taxon>
        <taxon>Clostridium</taxon>
    </lineage>
</organism>
<gene>
    <name evidence="1" type="ORF">JK636_14020</name>
</gene>
<dbReference type="RefSeq" id="WP_202749632.1">
    <property type="nucleotide sequence ID" value="NZ_JAESWC010000009.1"/>
</dbReference>
<dbReference type="Gene3D" id="3.90.1720.10">
    <property type="entry name" value="endopeptidase domain like (from Nostoc punctiforme)"/>
    <property type="match status" value="1"/>
</dbReference>
<accession>A0ABS1TBX5</accession>
<dbReference type="EMBL" id="JAESWC010000009">
    <property type="protein sequence ID" value="MBL4936872.1"/>
    <property type="molecule type" value="Genomic_DNA"/>
</dbReference>
<sequence length="181" mass="21280">MNYIYVYLIFSKTGTWLSRALNIFSDTKYVHASISFDDSFSKMYSFGRTNPSNPFSGGFVEENLFDGVYKNNPLSECIIYKVKITDKQYDCLLKEVQLFQSEKDKYRYNFLGLFGVLVNRPLKRKDHYFCTQFVSEILIKSEIYYTQKMPELIKPSDLFLVHNKELIYEGLITNHPLTQCS</sequence>
<comment type="caution">
    <text evidence="1">The sequence shown here is derived from an EMBL/GenBank/DDBJ whole genome shotgun (WGS) entry which is preliminary data.</text>
</comment>
<evidence type="ECO:0000313" key="2">
    <source>
        <dbReference type="Proteomes" id="UP000632377"/>
    </source>
</evidence>
<reference evidence="1 2" key="1">
    <citation type="submission" date="2021-01" db="EMBL/GenBank/DDBJ databases">
        <title>Genome public.</title>
        <authorList>
            <person name="Liu C."/>
            <person name="Sun Q."/>
        </authorList>
    </citation>
    <scope>NUCLEOTIDE SEQUENCE [LARGE SCALE GENOMIC DNA]</scope>
    <source>
        <strain evidence="1 2">YIM B02515</strain>
    </source>
</reference>
<protein>
    <submittedName>
        <fullName evidence="1">Uncharacterized protein</fullName>
    </submittedName>
</protein>